<evidence type="ECO:0000256" key="3">
    <source>
        <dbReference type="ARBA" id="ARBA00023274"/>
    </source>
</evidence>
<dbReference type="OrthoDB" id="6353017at2759"/>
<evidence type="ECO:0000256" key="2">
    <source>
        <dbReference type="ARBA" id="ARBA00022980"/>
    </source>
</evidence>
<dbReference type="EMBL" id="JABFUD020000008">
    <property type="protein sequence ID" value="KAI5076750.1"/>
    <property type="molecule type" value="Genomic_DNA"/>
</dbReference>
<organism evidence="5 6">
    <name type="scientific">Adiantum capillus-veneris</name>
    <name type="common">Maidenhair fern</name>
    <dbReference type="NCBI Taxonomy" id="13818"/>
    <lineage>
        <taxon>Eukaryota</taxon>
        <taxon>Viridiplantae</taxon>
        <taxon>Streptophyta</taxon>
        <taxon>Embryophyta</taxon>
        <taxon>Tracheophyta</taxon>
        <taxon>Polypodiopsida</taxon>
        <taxon>Polypodiidae</taxon>
        <taxon>Polypodiales</taxon>
        <taxon>Pteridineae</taxon>
        <taxon>Pteridaceae</taxon>
        <taxon>Vittarioideae</taxon>
        <taxon>Adiantum</taxon>
    </lineage>
</organism>
<dbReference type="AlphaFoldDB" id="A0A9D4ZL29"/>
<proteinExistence type="inferred from homology"/>
<gene>
    <name evidence="5" type="ORF">GOP47_0008815</name>
</gene>
<dbReference type="SUPFAM" id="SSF52080">
    <property type="entry name" value="Ribosomal proteins L15p and L18e"/>
    <property type="match status" value="1"/>
</dbReference>
<dbReference type="InterPro" id="IPR021131">
    <property type="entry name" value="Ribosomal_uL15/eL18"/>
</dbReference>
<accession>A0A9D4ZL29</accession>
<evidence type="ECO:0000259" key="4">
    <source>
        <dbReference type="Pfam" id="PF17135"/>
    </source>
</evidence>
<protein>
    <recommendedName>
        <fullName evidence="4">Large ribosomal subunit protein uL15/eL18 domain-containing protein</fullName>
    </recommendedName>
</protein>
<dbReference type="GO" id="GO:0003735">
    <property type="term" value="F:structural constituent of ribosome"/>
    <property type="evidence" value="ECO:0007669"/>
    <property type="project" value="InterPro"/>
</dbReference>
<comment type="similarity">
    <text evidence="1">Belongs to the eukaryotic ribosomal protein eL18 family.</text>
</comment>
<feature type="domain" description="Large ribosomal subunit protein uL15/eL18" evidence="4">
    <location>
        <begin position="2"/>
        <end position="57"/>
    </location>
</feature>
<comment type="caution">
    <text evidence="5">The sequence shown here is derived from an EMBL/GenBank/DDBJ whole genome shotgun (WGS) entry which is preliminary data.</text>
</comment>
<dbReference type="Proteomes" id="UP000886520">
    <property type="component" value="Chromosome 8"/>
</dbReference>
<dbReference type="GO" id="GO:0003723">
    <property type="term" value="F:RNA binding"/>
    <property type="evidence" value="ECO:0007669"/>
    <property type="project" value="TreeGrafter"/>
</dbReference>
<evidence type="ECO:0000256" key="1">
    <source>
        <dbReference type="ARBA" id="ARBA00006815"/>
    </source>
</evidence>
<dbReference type="GO" id="GO:0006412">
    <property type="term" value="P:translation"/>
    <property type="evidence" value="ECO:0007669"/>
    <property type="project" value="InterPro"/>
</dbReference>
<name>A0A9D4ZL29_ADICA</name>
<dbReference type="Pfam" id="PF17135">
    <property type="entry name" value="Ribosomal_L18"/>
    <property type="match status" value="1"/>
</dbReference>
<dbReference type="InterPro" id="IPR000039">
    <property type="entry name" value="Ribosomal_eL18"/>
</dbReference>
<evidence type="ECO:0000313" key="6">
    <source>
        <dbReference type="Proteomes" id="UP000886520"/>
    </source>
</evidence>
<evidence type="ECO:0000313" key="5">
    <source>
        <dbReference type="EMBL" id="KAI5076750.1"/>
    </source>
</evidence>
<dbReference type="Gene3D" id="3.100.10.10">
    <property type="match status" value="1"/>
</dbReference>
<keyword evidence="6" id="KW-1185">Reference proteome</keyword>
<reference evidence="5" key="1">
    <citation type="submission" date="2021-01" db="EMBL/GenBank/DDBJ databases">
        <title>Adiantum capillus-veneris genome.</title>
        <authorList>
            <person name="Fang Y."/>
            <person name="Liao Q."/>
        </authorList>
    </citation>
    <scope>NUCLEOTIDE SEQUENCE</scope>
    <source>
        <strain evidence="5">H3</strain>
        <tissue evidence="5">Leaf</tissue>
    </source>
</reference>
<dbReference type="PANTHER" id="PTHR10934">
    <property type="entry name" value="60S RIBOSOMAL PROTEIN L18"/>
    <property type="match status" value="1"/>
</dbReference>
<keyword evidence="2" id="KW-0689">Ribosomal protein</keyword>
<dbReference type="GO" id="GO:0022625">
    <property type="term" value="C:cytosolic large ribosomal subunit"/>
    <property type="evidence" value="ECO:0007669"/>
    <property type="project" value="TreeGrafter"/>
</dbReference>
<sequence length="62" mass="6759">MDDVRVYEVPALKVTALRSIETARAQILKAGGECFIFDQLALKAPTGSNIVLLRGQNMLAKL</sequence>
<dbReference type="PANTHER" id="PTHR10934:SF2">
    <property type="entry name" value="LARGE RIBOSOMAL SUBUNIT PROTEIN EL18"/>
    <property type="match status" value="1"/>
</dbReference>
<keyword evidence="3" id="KW-0687">Ribonucleoprotein</keyword>
<dbReference type="InterPro" id="IPR036227">
    <property type="entry name" value="Ribosomal_uL15/eL18_sf"/>
</dbReference>